<evidence type="ECO:0000256" key="3">
    <source>
        <dbReference type="ARBA" id="ARBA00023163"/>
    </source>
</evidence>
<dbReference type="SMART" id="SM00345">
    <property type="entry name" value="HTH_GNTR"/>
    <property type="match status" value="1"/>
</dbReference>
<dbReference type="Pfam" id="PF00392">
    <property type="entry name" value="GntR"/>
    <property type="match status" value="1"/>
</dbReference>
<organism evidence="5 6">
    <name type="scientific">Cereibacter changlensis</name>
    <dbReference type="NCBI Taxonomy" id="402884"/>
    <lineage>
        <taxon>Bacteria</taxon>
        <taxon>Pseudomonadati</taxon>
        <taxon>Pseudomonadota</taxon>
        <taxon>Alphaproteobacteria</taxon>
        <taxon>Rhodobacterales</taxon>
        <taxon>Paracoccaceae</taxon>
        <taxon>Cereibacter</taxon>
    </lineage>
</organism>
<dbReference type="InterPro" id="IPR012702">
    <property type="entry name" value="CP_lyase_PhnF"/>
</dbReference>
<dbReference type="Gene3D" id="1.10.10.10">
    <property type="entry name" value="Winged helix-like DNA-binding domain superfamily/Winged helix DNA-binding domain"/>
    <property type="match status" value="1"/>
</dbReference>
<dbReference type="CDD" id="cd07377">
    <property type="entry name" value="WHTH_GntR"/>
    <property type="match status" value="1"/>
</dbReference>
<dbReference type="InterPro" id="IPR036388">
    <property type="entry name" value="WH-like_DNA-bd_sf"/>
</dbReference>
<name>A0A4U0YPQ6_9RHOB</name>
<comment type="caution">
    <text evidence="5">The sequence shown here is derived from an EMBL/GenBank/DDBJ whole genome shotgun (WGS) entry which is preliminary data.</text>
</comment>
<protein>
    <submittedName>
        <fullName evidence="5">Phosphonate metabolism transcriptional regulator PhnF</fullName>
    </submittedName>
</protein>
<evidence type="ECO:0000313" key="5">
    <source>
        <dbReference type="EMBL" id="TKA94412.1"/>
    </source>
</evidence>
<dbReference type="PANTHER" id="PTHR44846:SF1">
    <property type="entry name" value="MANNOSYL-D-GLYCERATE TRANSPORT_METABOLISM SYSTEM REPRESSOR MNGR-RELATED"/>
    <property type="match status" value="1"/>
</dbReference>
<evidence type="ECO:0000259" key="4">
    <source>
        <dbReference type="PROSITE" id="PS50949"/>
    </source>
</evidence>
<dbReference type="RefSeq" id="WP_136794447.1">
    <property type="nucleotide sequence ID" value="NZ_SWAU01000362.1"/>
</dbReference>
<dbReference type="GO" id="GO:0045892">
    <property type="term" value="P:negative regulation of DNA-templated transcription"/>
    <property type="evidence" value="ECO:0007669"/>
    <property type="project" value="TreeGrafter"/>
</dbReference>
<proteinExistence type="predicted"/>
<dbReference type="NCBIfam" id="TIGR02325">
    <property type="entry name" value="C_P_lyase_phnF"/>
    <property type="match status" value="1"/>
</dbReference>
<dbReference type="PROSITE" id="PS50949">
    <property type="entry name" value="HTH_GNTR"/>
    <property type="match status" value="1"/>
</dbReference>
<dbReference type="Pfam" id="PF07702">
    <property type="entry name" value="UTRA"/>
    <property type="match status" value="1"/>
</dbReference>
<reference evidence="5 6" key="1">
    <citation type="submission" date="2019-04" db="EMBL/GenBank/DDBJ databases">
        <title>Crypto-aerobic microbial life in anoxic (sulfidic) marine sediments.</title>
        <authorList>
            <person name="Bhattacharya S."/>
            <person name="Roy C."/>
            <person name="Mondal N."/>
            <person name="Sarkar J."/>
            <person name="Mandal S."/>
            <person name="Rameez M.J."/>
            <person name="Ghosh W."/>
        </authorList>
    </citation>
    <scope>NUCLEOTIDE SEQUENCE [LARGE SCALE GENOMIC DNA]</scope>
    <source>
        <strain evidence="5 6">SBBC</strain>
    </source>
</reference>
<dbReference type="Proteomes" id="UP000306340">
    <property type="component" value="Unassembled WGS sequence"/>
</dbReference>
<dbReference type="GO" id="GO:0003677">
    <property type="term" value="F:DNA binding"/>
    <property type="evidence" value="ECO:0007669"/>
    <property type="project" value="UniProtKB-KW"/>
</dbReference>
<dbReference type="SUPFAM" id="SSF64288">
    <property type="entry name" value="Chorismate lyase-like"/>
    <property type="match status" value="1"/>
</dbReference>
<accession>A0A4U0YPQ6</accession>
<dbReference type="Gene3D" id="3.40.1410.10">
    <property type="entry name" value="Chorismate lyase-like"/>
    <property type="match status" value="1"/>
</dbReference>
<feature type="domain" description="HTH gntR-type" evidence="4">
    <location>
        <begin position="4"/>
        <end position="72"/>
    </location>
</feature>
<sequence>MTRSPIWQAIAGTLSTEIAEGHYLPGDKLPTEAQLSLRFGVNRHTVRHALAGLAEAGLVHARRGAGVFVAGRPADYPLGRRVRFHENVTASGRSPSRETLVLETRHADAREAEALQLAAGGAVHVYEGLSLADGVPLATFRSVFPAERFPGLLADLSQTRSVTAALRAAGLADYTRASTRITAKAAPAVLALRLRLKEGAPILRSEAVNVDAGGRPVEFGKTWFAGDRVTLTVTPD</sequence>
<dbReference type="PRINTS" id="PR00035">
    <property type="entry name" value="HTHGNTR"/>
</dbReference>
<dbReference type="AlphaFoldDB" id="A0A4U0YPQ6"/>
<evidence type="ECO:0000256" key="1">
    <source>
        <dbReference type="ARBA" id="ARBA00023015"/>
    </source>
</evidence>
<dbReference type="InterPro" id="IPR028978">
    <property type="entry name" value="Chorismate_lyase_/UTRA_dom_sf"/>
</dbReference>
<keyword evidence="2" id="KW-0238">DNA-binding</keyword>
<dbReference type="SUPFAM" id="SSF46785">
    <property type="entry name" value="Winged helix' DNA-binding domain"/>
    <property type="match status" value="1"/>
</dbReference>
<dbReference type="InterPro" id="IPR011663">
    <property type="entry name" value="UTRA"/>
</dbReference>
<dbReference type="GO" id="GO:0003700">
    <property type="term" value="F:DNA-binding transcription factor activity"/>
    <property type="evidence" value="ECO:0007669"/>
    <property type="project" value="InterPro"/>
</dbReference>
<evidence type="ECO:0000256" key="2">
    <source>
        <dbReference type="ARBA" id="ARBA00023125"/>
    </source>
</evidence>
<dbReference type="InterPro" id="IPR036390">
    <property type="entry name" value="WH_DNA-bd_sf"/>
</dbReference>
<dbReference type="InterPro" id="IPR000524">
    <property type="entry name" value="Tscrpt_reg_HTH_GntR"/>
</dbReference>
<gene>
    <name evidence="5" type="primary">phnF</name>
    <name evidence="5" type="ORF">FAZ78_22475</name>
</gene>
<keyword evidence="3" id="KW-0804">Transcription</keyword>
<evidence type="ECO:0000313" key="6">
    <source>
        <dbReference type="Proteomes" id="UP000306340"/>
    </source>
</evidence>
<dbReference type="PANTHER" id="PTHR44846">
    <property type="entry name" value="MANNOSYL-D-GLYCERATE TRANSPORT/METABOLISM SYSTEM REPRESSOR MNGR-RELATED"/>
    <property type="match status" value="1"/>
</dbReference>
<dbReference type="InterPro" id="IPR050679">
    <property type="entry name" value="Bact_HTH_transcr_reg"/>
</dbReference>
<dbReference type="EMBL" id="SWAU01000362">
    <property type="protein sequence ID" value="TKA94412.1"/>
    <property type="molecule type" value="Genomic_DNA"/>
</dbReference>
<keyword evidence="1" id="KW-0805">Transcription regulation</keyword>
<dbReference type="SMART" id="SM00866">
    <property type="entry name" value="UTRA"/>
    <property type="match status" value="1"/>
</dbReference>